<evidence type="ECO:0008006" key="3">
    <source>
        <dbReference type="Google" id="ProtNLM"/>
    </source>
</evidence>
<organism evidence="1 2">
    <name type="scientific">Nostoc parmelioides FACHB-3921</name>
    <dbReference type="NCBI Taxonomy" id="2692909"/>
    <lineage>
        <taxon>Bacteria</taxon>
        <taxon>Bacillati</taxon>
        <taxon>Cyanobacteriota</taxon>
        <taxon>Cyanophyceae</taxon>
        <taxon>Nostocales</taxon>
        <taxon>Nostocaceae</taxon>
        <taxon>Nostoc</taxon>
    </lineage>
</organism>
<comment type="caution">
    <text evidence="1">The sequence shown here is derived from an EMBL/GenBank/DDBJ whole genome shotgun (WGS) entry which is preliminary data.</text>
</comment>
<evidence type="ECO:0000313" key="1">
    <source>
        <dbReference type="EMBL" id="MBD2255881.1"/>
    </source>
</evidence>
<dbReference type="EMBL" id="JACJQL010000147">
    <property type="protein sequence ID" value="MBD2255881.1"/>
    <property type="molecule type" value="Genomic_DNA"/>
</dbReference>
<evidence type="ECO:0000313" key="2">
    <source>
        <dbReference type="Proteomes" id="UP000621307"/>
    </source>
</evidence>
<proteinExistence type="predicted"/>
<dbReference type="Proteomes" id="UP000621307">
    <property type="component" value="Unassembled WGS sequence"/>
</dbReference>
<dbReference type="RefSeq" id="WP_190573126.1">
    <property type="nucleotide sequence ID" value="NZ_JACJQL010000147.1"/>
</dbReference>
<reference evidence="1 2" key="1">
    <citation type="journal article" date="2020" name="ISME J.">
        <title>Comparative genomics reveals insights into cyanobacterial evolution and habitat adaptation.</title>
        <authorList>
            <person name="Chen M.Y."/>
            <person name="Teng W.K."/>
            <person name="Zhao L."/>
            <person name="Hu C.X."/>
            <person name="Zhou Y.K."/>
            <person name="Han B.P."/>
            <person name="Song L.R."/>
            <person name="Shu W.S."/>
        </authorList>
    </citation>
    <scope>NUCLEOTIDE SEQUENCE [LARGE SCALE GENOMIC DNA]</scope>
    <source>
        <strain evidence="1 2">FACHB-3921</strain>
    </source>
</reference>
<protein>
    <recommendedName>
        <fullName evidence="3">Trigger factor</fullName>
    </recommendedName>
</protein>
<keyword evidence="2" id="KW-1185">Reference proteome</keyword>
<sequence length="71" mass="7895">MKIIITVVEQIISEAHVNIPDGLTQEVIKEEIVARYNSGQMATDFNIAQVDFVSISAKILKTESKEFEATV</sequence>
<accession>A0ABR8BSQ2</accession>
<gene>
    <name evidence="1" type="ORF">H6G14_32490</name>
</gene>
<name>A0ABR8BSQ2_9NOSO</name>